<dbReference type="PANTHER" id="PTHR43094:SF1">
    <property type="entry name" value="AMINOTRANSFERASE CLASS-III"/>
    <property type="match status" value="1"/>
</dbReference>
<dbReference type="InterPro" id="IPR049704">
    <property type="entry name" value="Aminotrans_3_PPA_site"/>
</dbReference>
<keyword evidence="5" id="KW-0614">Plasmid</keyword>
<keyword evidence="6" id="KW-1185">Reference proteome</keyword>
<evidence type="ECO:0000256" key="1">
    <source>
        <dbReference type="ARBA" id="ARBA00001933"/>
    </source>
</evidence>
<dbReference type="Proteomes" id="UP001225611">
    <property type="component" value="Plasmid pO132a"/>
</dbReference>
<dbReference type="Gene3D" id="3.90.1150.10">
    <property type="entry name" value="Aspartate Aminotransferase, domain 1"/>
    <property type="match status" value="1"/>
</dbReference>
<dbReference type="InterPro" id="IPR015421">
    <property type="entry name" value="PyrdxlP-dep_Trfase_major"/>
</dbReference>
<geneLocation type="plasmid" evidence="5 6">
    <name>pO132a</name>
</geneLocation>
<dbReference type="NCBIfam" id="NF005683">
    <property type="entry name" value="PRK07481.1"/>
    <property type="match status" value="1"/>
</dbReference>
<name>A0ABY8RXE6_9HYPH</name>
<keyword evidence="5" id="KW-0032">Aminotransferase</keyword>
<evidence type="ECO:0000256" key="4">
    <source>
        <dbReference type="RuleBase" id="RU003560"/>
    </source>
</evidence>
<comment type="similarity">
    <text evidence="2 4">Belongs to the class-III pyridoxal-phosphate-dependent aminotransferase family.</text>
</comment>
<dbReference type="PIRSF" id="PIRSF000521">
    <property type="entry name" value="Transaminase_4ab_Lys_Orn"/>
    <property type="match status" value="1"/>
</dbReference>
<evidence type="ECO:0000313" key="5">
    <source>
        <dbReference type="EMBL" id="WHO11642.1"/>
    </source>
</evidence>
<keyword evidence="3 4" id="KW-0663">Pyridoxal phosphate</keyword>
<evidence type="ECO:0000256" key="2">
    <source>
        <dbReference type="ARBA" id="ARBA00008954"/>
    </source>
</evidence>
<protein>
    <submittedName>
        <fullName evidence="5">Aminotransferase class III-fold pyridoxal phosphate-dependent enzyme</fullName>
    </submittedName>
</protein>
<proteinExistence type="inferred from homology"/>
<dbReference type="CDD" id="cd00610">
    <property type="entry name" value="OAT_like"/>
    <property type="match status" value="1"/>
</dbReference>
<dbReference type="InterPro" id="IPR005814">
    <property type="entry name" value="Aminotrans_3"/>
</dbReference>
<evidence type="ECO:0000313" key="6">
    <source>
        <dbReference type="Proteomes" id="UP001225611"/>
    </source>
</evidence>
<dbReference type="Pfam" id="PF00202">
    <property type="entry name" value="Aminotran_3"/>
    <property type="match status" value="1"/>
</dbReference>
<organism evidence="5 6">
    <name type="scientific">Agrobacterium cucumeris</name>
    <dbReference type="NCBI Taxonomy" id="2862866"/>
    <lineage>
        <taxon>Bacteria</taxon>
        <taxon>Pseudomonadati</taxon>
        <taxon>Pseudomonadota</taxon>
        <taxon>Alphaproteobacteria</taxon>
        <taxon>Hyphomicrobiales</taxon>
        <taxon>Rhizobiaceae</taxon>
        <taxon>Rhizobium/Agrobacterium group</taxon>
        <taxon>Agrobacterium</taxon>
    </lineage>
</organism>
<dbReference type="RefSeq" id="WP_269704234.1">
    <property type="nucleotide sequence ID" value="NZ_CP080389.1"/>
</dbReference>
<dbReference type="GO" id="GO:0008483">
    <property type="term" value="F:transaminase activity"/>
    <property type="evidence" value="ECO:0007669"/>
    <property type="project" value="UniProtKB-KW"/>
</dbReference>
<reference evidence="5 6" key="1">
    <citation type="journal article" date="2023" name="Syst. Appl. Microbiol.">
        <title>Agrobacterium cucumeris sp. nov. isolated from crazy roots on cucumber (Cucumis sativus).</title>
        <authorList>
            <person name="Warabieda M."/>
            <person name="Kuzmanovic N."/>
            <person name="Trzcinski P."/>
            <person name="Pulawska J."/>
        </authorList>
    </citation>
    <scope>NUCLEOTIDE SEQUENCE [LARGE SCALE GENOMIC DNA]</scope>
    <source>
        <strain evidence="5 6">O132</strain>
    </source>
</reference>
<evidence type="ECO:0000256" key="3">
    <source>
        <dbReference type="ARBA" id="ARBA00022898"/>
    </source>
</evidence>
<comment type="cofactor">
    <cofactor evidence="1">
        <name>pyridoxal 5'-phosphate</name>
        <dbReference type="ChEBI" id="CHEBI:597326"/>
    </cofactor>
</comment>
<dbReference type="InterPro" id="IPR015424">
    <property type="entry name" value="PyrdxlP-dep_Trfase"/>
</dbReference>
<sequence>MNDIPFSHNPSLNANASRFWHPMQSPFELAEQPPLEIVEGQGVHVVDSRGRRLLDATAGGLSNVTLGYSAAPIKEAIARQLEKLPYFSSFRGNTNKPAEELAGKLIDEWFRDDGMARVFFTSGGSDAVDTAMRLSRQYWKITGAGDRYKFIAMRNGYHGTHFGGASLNSRPAIRRAYEPLLAGCFHIPVPLPFRNPFGEADPERLTTLCISMLEEEIQFQGGDTVAAIIVEPVSGAGGLVVPPPRFWPELRRVCDKYGILLVADEVITGFGRTGDDSGSRGWGVKPDIMCLAKAISSGYFPLGAALVNDRIASAFEQDNGPIGIVGHGYTYSGSPVGCAAAIATLDMYRNLGTTQLSRENGQALVAGLEALKPVCPWIGDVRGKGLMACVEMVAEPGTNMNANPHMMMAIGDATAEAGVLIRVNGSQLLITPPLIVTREEVETIVDAVRQALAQISN</sequence>
<dbReference type="EMBL" id="CP080389">
    <property type="protein sequence ID" value="WHO11642.1"/>
    <property type="molecule type" value="Genomic_DNA"/>
</dbReference>
<keyword evidence="5" id="KW-0808">Transferase</keyword>
<dbReference type="SUPFAM" id="SSF53383">
    <property type="entry name" value="PLP-dependent transferases"/>
    <property type="match status" value="1"/>
</dbReference>
<gene>
    <name evidence="5" type="ORF">KZ699_24840</name>
</gene>
<dbReference type="PANTHER" id="PTHR43094">
    <property type="entry name" value="AMINOTRANSFERASE"/>
    <property type="match status" value="1"/>
</dbReference>
<accession>A0ABY8RXE6</accession>
<dbReference type="InterPro" id="IPR015422">
    <property type="entry name" value="PyrdxlP-dep_Trfase_small"/>
</dbReference>
<dbReference type="PROSITE" id="PS00600">
    <property type="entry name" value="AA_TRANSFER_CLASS_3"/>
    <property type="match status" value="1"/>
</dbReference>
<dbReference type="Gene3D" id="3.40.640.10">
    <property type="entry name" value="Type I PLP-dependent aspartate aminotransferase-like (Major domain)"/>
    <property type="match status" value="1"/>
</dbReference>